<dbReference type="InterPro" id="IPR006070">
    <property type="entry name" value="Sua5-like_dom"/>
</dbReference>
<organism evidence="13 14">
    <name type="scientific">Methanohalarchaeum thermophilum</name>
    <dbReference type="NCBI Taxonomy" id="1903181"/>
    <lineage>
        <taxon>Archaea</taxon>
        <taxon>Methanobacteriati</taxon>
        <taxon>Methanobacteriota</taxon>
        <taxon>Methanonatronarchaeia</taxon>
        <taxon>Methanonatronarchaeales</taxon>
        <taxon>Methanonatronarchaeaceae</taxon>
        <taxon>Candidatus Methanohalarchaeum</taxon>
    </lineage>
</organism>
<protein>
    <recommendedName>
        <fullName evidence="10">L-threonylcarbamoyladenylate synthase</fullName>
        <ecNumber evidence="3">2.7.7.87</ecNumber>
    </recommendedName>
    <alternativeName>
        <fullName evidence="10">L-threonylcarbamoyladenylate synthase</fullName>
    </alternativeName>
</protein>
<comment type="similarity">
    <text evidence="2">Belongs to the SUA5 family.</text>
</comment>
<dbReference type="GO" id="GO:0061710">
    <property type="term" value="F:L-threonylcarbamoyladenylate synthase"/>
    <property type="evidence" value="ECO:0007669"/>
    <property type="project" value="UniProtKB-EC"/>
</dbReference>
<evidence type="ECO:0000313" key="14">
    <source>
        <dbReference type="Proteomes" id="UP000185744"/>
    </source>
</evidence>
<evidence type="ECO:0000256" key="6">
    <source>
        <dbReference type="ARBA" id="ARBA00022694"/>
    </source>
</evidence>
<dbReference type="PANTHER" id="PTHR17490:SF16">
    <property type="entry name" value="THREONYLCARBAMOYL-AMP SYNTHASE"/>
    <property type="match status" value="1"/>
</dbReference>
<dbReference type="EC" id="2.7.7.87" evidence="3"/>
<comment type="caution">
    <text evidence="13">The sequence shown here is derived from an EMBL/GenBank/DDBJ whole genome shotgun (WGS) entry which is preliminary data.</text>
</comment>
<keyword evidence="4" id="KW-0963">Cytoplasm</keyword>
<dbReference type="FunCoup" id="A0A1Q6DTL0">
    <property type="interactions" value="22"/>
</dbReference>
<dbReference type="Pfam" id="PF01300">
    <property type="entry name" value="Sua5_yciO_yrdC"/>
    <property type="match status" value="1"/>
</dbReference>
<reference evidence="13" key="1">
    <citation type="submission" date="2016-12" db="EMBL/GenBank/DDBJ databases">
        <title>Discovery of methanogenic haloarchaea.</title>
        <authorList>
            <person name="Sorokin D.Y."/>
            <person name="Makarova K.S."/>
            <person name="Abbas B."/>
            <person name="Ferrer M."/>
            <person name="Golyshin P.N."/>
        </authorList>
    </citation>
    <scope>NUCLEOTIDE SEQUENCE [LARGE SCALE GENOMIC DNA]</scope>
    <source>
        <strain evidence="13">HMET1</strain>
    </source>
</reference>
<keyword evidence="5" id="KW-0808">Transferase</keyword>
<dbReference type="NCBIfam" id="TIGR00057">
    <property type="entry name" value="L-threonylcarbamoyladenylate synthase"/>
    <property type="match status" value="1"/>
</dbReference>
<dbReference type="GO" id="GO:0003725">
    <property type="term" value="F:double-stranded RNA binding"/>
    <property type="evidence" value="ECO:0007669"/>
    <property type="project" value="InterPro"/>
</dbReference>
<accession>A0A1Q6DTL0</accession>
<evidence type="ECO:0000256" key="1">
    <source>
        <dbReference type="ARBA" id="ARBA00004496"/>
    </source>
</evidence>
<dbReference type="GO" id="GO:0008033">
    <property type="term" value="P:tRNA processing"/>
    <property type="evidence" value="ECO:0007669"/>
    <property type="project" value="UniProtKB-KW"/>
</dbReference>
<evidence type="ECO:0000256" key="11">
    <source>
        <dbReference type="ARBA" id="ARBA00048366"/>
    </source>
</evidence>
<comment type="subcellular location">
    <subcellularLocation>
        <location evidence="1">Cytoplasm</location>
    </subcellularLocation>
</comment>
<evidence type="ECO:0000256" key="5">
    <source>
        <dbReference type="ARBA" id="ARBA00022679"/>
    </source>
</evidence>
<evidence type="ECO:0000256" key="2">
    <source>
        <dbReference type="ARBA" id="ARBA00007663"/>
    </source>
</evidence>
<dbReference type="PANTHER" id="PTHR17490">
    <property type="entry name" value="SUA5"/>
    <property type="match status" value="1"/>
</dbReference>
<evidence type="ECO:0000256" key="10">
    <source>
        <dbReference type="ARBA" id="ARBA00029774"/>
    </source>
</evidence>
<dbReference type="GO" id="GO:0000049">
    <property type="term" value="F:tRNA binding"/>
    <property type="evidence" value="ECO:0007669"/>
    <property type="project" value="TreeGrafter"/>
</dbReference>
<dbReference type="STRING" id="1903181.BTN85_0177"/>
<sequence length="189" mass="20885">MFKKAVNALKNKEVIVYPTETVYGLGADAKSSQAIKKVFEVKKRPLNKPISIAVSSMDMIEEVAKLNYFKREIIKKILPGPVTLLLDSKNNLPDNLTAGSNKIGIRMPDNELALKIIKRFGGPITSTSANISGTNPPNTPREVNLDVDVVVDNGRTILQLPSTIIDLEEGKIKRRGPLTKSSFIKIFWN</sequence>
<keyword evidence="9" id="KW-0067">ATP-binding</keyword>
<dbReference type="InParanoid" id="A0A1Q6DTL0"/>
<dbReference type="InterPro" id="IPR050156">
    <property type="entry name" value="TC-AMP_synthase_SUA5"/>
</dbReference>
<evidence type="ECO:0000256" key="8">
    <source>
        <dbReference type="ARBA" id="ARBA00022741"/>
    </source>
</evidence>
<keyword evidence="8" id="KW-0547">Nucleotide-binding</keyword>
<comment type="catalytic activity">
    <reaction evidence="11">
        <text>L-threonine + hydrogencarbonate + ATP = L-threonylcarbamoyladenylate + diphosphate + H2O</text>
        <dbReference type="Rhea" id="RHEA:36407"/>
        <dbReference type="ChEBI" id="CHEBI:15377"/>
        <dbReference type="ChEBI" id="CHEBI:17544"/>
        <dbReference type="ChEBI" id="CHEBI:30616"/>
        <dbReference type="ChEBI" id="CHEBI:33019"/>
        <dbReference type="ChEBI" id="CHEBI:57926"/>
        <dbReference type="ChEBI" id="CHEBI:73682"/>
        <dbReference type="EC" id="2.7.7.87"/>
    </reaction>
</comment>
<feature type="domain" description="YrdC-like" evidence="12">
    <location>
        <begin position="1"/>
        <end position="178"/>
    </location>
</feature>
<dbReference type="PROSITE" id="PS51163">
    <property type="entry name" value="YRDC"/>
    <property type="match status" value="1"/>
</dbReference>
<proteinExistence type="inferred from homology"/>
<evidence type="ECO:0000256" key="9">
    <source>
        <dbReference type="ARBA" id="ARBA00022840"/>
    </source>
</evidence>
<dbReference type="AlphaFoldDB" id="A0A1Q6DTL0"/>
<keyword evidence="14" id="KW-1185">Reference proteome</keyword>
<evidence type="ECO:0000313" key="13">
    <source>
        <dbReference type="EMBL" id="OKY77709.1"/>
    </source>
</evidence>
<dbReference type="Proteomes" id="UP000185744">
    <property type="component" value="Unassembled WGS sequence"/>
</dbReference>
<dbReference type="GO" id="GO:0005524">
    <property type="term" value="F:ATP binding"/>
    <property type="evidence" value="ECO:0007669"/>
    <property type="project" value="UniProtKB-KW"/>
</dbReference>
<dbReference type="GO" id="GO:0006450">
    <property type="term" value="P:regulation of translational fidelity"/>
    <property type="evidence" value="ECO:0007669"/>
    <property type="project" value="TreeGrafter"/>
</dbReference>
<keyword evidence="6" id="KW-0819">tRNA processing</keyword>
<gene>
    <name evidence="13" type="ORF">BTN85_0177</name>
</gene>
<dbReference type="SUPFAM" id="SSF55821">
    <property type="entry name" value="YrdC/RibB"/>
    <property type="match status" value="1"/>
</dbReference>
<keyword evidence="7" id="KW-0548">Nucleotidyltransferase</keyword>
<dbReference type="EMBL" id="MSDW01000001">
    <property type="protein sequence ID" value="OKY77709.1"/>
    <property type="molecule type" value="Genomic_DNA"/>
</dbReference>
<evidence type="ECO:0000259" key="12">
    <source>
        <dbReference type="PROSITE" id="PS51163"/>
    </source>
</evidence>
<evidence type="ECO:0000256" key="4">
    <source>
        <dbReference type="ARBA" id="ARBA00022490"/>
    </source>
</evidence>
<dbReference type="InterPro" id="IPR017945">
    <property type="entry name" value="DHBP_synth_RibB-like_a/b_dom"/>
</dbReference>
<dbReference type="GO" id="GO:0005737">
    <property type="term" value="C:cytoplasm"/>
    <property type="evidence" value="ECO:0007669"/>
    <property type="project" value="UniProtKB-SubCell"/>
</dbReference>
<dbReference type="Gene3D" id="3.90.870.10">
    <property type="entry name" value="DHBP synthase"/>
    <property type="match status" value="1"/>
</dbReference>
<evidence type="ECO:0000256" key="7">
    <source>
        <dbReference type="ARBA" id="ARBA00022695"/>
    </source>
</evidence>
<evidence type="ECO:0000256" key="3">
    <source>
        <dbReference type="ARBA" id="ARBA00012584"/>
    </source>
</evidence>
<name>A0A1Q6DTL0_METT1</name>